<dbReference type="GO" id="GO:0042795">
    <property type="term" value="P:snRNA transcription by RNA polymerase II"/>
    <property type="evidence" value="ECO:0007669"/>
    <property type="project" value="TreeGrafter"/>
</dbReference>
<dbReference type="PANTHER" id="PTHR15131">
    <property type="entry name" value="SMALL NUCLEAR RNA ACTIVATING COMPLEX, POLYPEPTIDE 1"/>
    <property type="match status" value="1"/>
</dbReference>
<dbReference type="Pfam" id="PF09808">
    <property type="entry name" value="SNAPC1"/>
    <property type="match status" value="1"/>
</dbReference>
<proteinExistence type="predicted"/>
<dbReference type="GO" id="GO:0043565">
    <property type="term" value="F:sequence-specific DNA binding"/>
    <property type="evidence" value="ECO:0007669"/>
    <property type="project" value="TreeGrafter"/>
</dbReference>
<evidence type="ECO:0000313" key="1">
    <source>
        <dbReference type="EMBL" id="JAU71961.1"/>
    </source>
</evidence>
<dbReference type="InterPro" id="IPR019188">
    <property type="entry name" value="SNAPC1"/>
</dbReference>
<dbReference type="PANTHER" id="PTHR15131:SF3">
    <property type="entry name" value="SNRNA-ACTIVATING PROTEIN COMPLEX SUBUNIT 1"/>
    <property type="match status" value="1"/>
</dbReference>
<accession>A0A1J3HUN2</accession>
<dbReference type="GO" id="GO:0042796">
    <property type="term" value="P:snRNA transcription by RNA polymerase III"/>
    <property type="evidence" value="ECO:0007669"/>
    <property type="project" value="TreeGrafter"/>
</dbReference>
<organism evidence="1">
    <name type="scientific">Noccaea caerulescens</name>
    <name type="common">Alpine penny-cress</name>
    <name type="synonym">Thlaspi caerulescens</name>
    <dbReference type="NCBI Taxonomy" id="107243"/>
    <lineage>
        <taxon>Eukaryota</taxon>
        <taxon>Viridiplantae</taxon>
        <taxon>Streptophyta</taxon>
        <taxon>Embryophyta</taxon>
        <taxon>Tracheophyta</taxon>
        <taxon>Spermatophyta</taxon>
        <taxon>Magnoliopsida</taxon>
        <taxon>eudicotyledons</taxon>
        <taxon>Gunneridae</taxon>
        <taxon>Pentapetalae</taxon>
        <taxon>rosids</taxon>
        <taxon>malvids</taxon>
        <taxon>Brassicales</taxon>
        <taxon>Brassicaceae</taxon>
        <taxon>Coluteocarpeae</taxon>
        <taxon>Noccaea</taxon>
    </lineage>
</organism>
<protein>
    <submittedName>
        <fullName evidence="1">Uncharacterized protein</fullName>
    </submittedName>
</protein>
<dbReference type="GO" id="GO:0019185">
    <property type="term" value="C:snRNA-activating protein complex"/>
    <property type="evidence" value="ECO:0007669"/>
    <property type="project" value="TreeGrafter"/>
</dbReference>
<sequence>MRNPGMSLSPFKRDIDELIDELVEGDLTTFTDMKRVWLSRNFSYIYEAIPNTNLAFSIQSLYSHVIGASILFTY</sequence>
<dbReference type="EMBL" id="GEVL01005380">
    <property type="protein sequence ID" value="JAU71961.1"/>
    <property type="molecule type" value="Transcribed_RNA"/>
</dbReference>
<dbReference type="AlphaFoldDB" id="A0A1J3HUN2"/>
<reference evidence="1" key="1">
    <citation type="submission" date="2016-07" db="EMBL/GenBank/DDBJ databases">
        <title>De novo transcriptome assembly of four accessions of the metal hyperaccumulator plant Noccaea caerulescens.</title>
        <authorList>
            <person name="Blande D."/>
            <person name="Halimaa P."/>
            <person name="Tervahauta A.I."/>
            <person name="Aarts M.G."/>
            <person name="Karenlampi S.O."/>
        </authorList>
    </citation>
    <scope>NUCLEOTIDE SEQUENCE</scope>
</reference>
<gene>
    <name evidence="1" type="ORF">LE_TR21286_c3_g1_i1_g.68425</name>
</gene>
<name>A0A1J3HUN2_NOCCA</name>